<feature type="compositionally biased region" description="Basic and acidic residues" evidence="4">
    <location>
        <begin position="30"/>
        <end position="42"/>
    </location>
</feature>
<dbReference type="AlphaFoldDB" id="A0A0D2NSL8"/>
<evidence type="ECO:0000256" key="4">
    <source>
        <dbReference type="SAM" id="MobiDB-lite"/>
    </source>
</evidence>
<organism evidence="6 7">
    <name type="scientific">Hypholoma sublateritium (strain FD-334 SS-4)</name>
    <dbReference type="NCBI Taxonomy" id="945553"/>
    <lineage>
        <taxon>Eukaryota</taxon>
        <taxon>Fungi</taxon>
        <taxon>Dikarya</taxon>
        <taxon>Basidiomycota</taxon>
        <taxon>Agaricomycotina</taxon>
        <taxon>Agaricomycetes</taxon>
        <taxon>Agaricomycetidae</taxon>
        <taxon>Agaricales</taxon>
        <taxon>Agaricineae</taxon>
        <taxon>Strophariaceae</taxon>
        <taxon>Hypholoma</taxon>
    </lineage>
</organism>
<evidence type="ECO:0000256" key="2">
    <source>
        <dbReference type="ARBA" id="ARBA00022989"/>
    </source>
</evidence>
<evidence type="ECO:0000256" key="3">
    <source>
        <dbReference type="ARBA" id="ARBA00023136"/>
    </source>
</evidence>
<dbReference type="PANTHER" id="PTHR28263:SF1">
    <property type="entry name" value="GOLGI TO ER TRAFFIC PROTEIN 2"/>
    <property type="match status" value="1"/>
</dbReference>
<feature type="compositionally biased region" description="Basic and acidic residues" evidence="4">
    <location>
        <begin position="7"/>
        <end position="23"/>
    </location>
</feature>
<keyword evidence="7" id="KW-1185">Reference proteome</keyword>
<reference evidence="7" key="1">
    <citation type="submission" date="2014-04" db="EMBL/GenBank/DDBJ databases">
        <title>Evolutionary Origins and Diversification of the Mycorrhizal Mutualists.</title>
        <authorList>
            <consortium name="DOE Joint Genome Institute"/>
            <consortium name="Mycorrhizal Genomics Consortium"/>
            <person name="Kohler A."/>
            <person name="Kuo A."/>
            <person name="Nagy L.G."/>
            <person name="Floudas D."/>
            <person name="Copeland A."/>
            <person name="Barry K.W."/>
            <person name="Cichocki N."/>
            <person name="Veneault-Fourrey C."/>
            <person name="LaButti K."/>
            <person name="Lindquist E.A."/>
            <person name="Lipzen A."/>
            <person name="Lundell T."/>
            <person name="Morin E."/>
            <person name="Murat C."/>
            <person name="Riley R."/>
            <person name="Ohm R."/>
            <person name="Sun H."/>
            <person name="Tunlid A."/>
            <person name="Henrissat B."/>
            <person name="Grigoriev I.V."/>
            <person name="Hibbett D.S."/>
            <person name="Martin F."/>
        </authorList>
    </citation>
    <scope>NUCLEOTIDE SEQUENCE [LARGE SCALE GENOMIC DNA]</scope>
    <source>
        <strain evidence="7">FD-334 SS-4</strain>
    </source>
</reference>
<keyword evidence="2 5" id="KW-1133">Transmembrane helix</keyword>
<keyword evidence="3 5" id="KW-0472">Membrane</keyword>
<evidence type="ECO:0000313" key="6">
    <source>
        <dbReference type="EMBL" id="KJA21859.1"/>
    </source>
</evidence>
<sequence>MSAAARAEARKQAIRNRGADRLAKLTTSARGEDAPAYLHDDPPLANLPLTGTRNFLGEDSSDMPSLQSRTTHSPSPGPQPARGATNQPPRGNVFENFAQNAPDPSVWSPEQQQDFIQALMNASSGRGALPQLPSGGNPAVPPDPAMTPMDNPFAALLGSQLGGGAGGSAFPPFGPGMGLGGAMPGMMMEPPKARTRLQKVLPLLHLIAMWCLLAYFVLWVEPNVHQGITGDDVAWNAKGLWRRWADLGQRSPLLATAMTTFKVNVVPFFWAFTTLQIALHSLRIFSGFDSVQPPTLLALALPSLPPPLPSLVINGLKYMQMGTLFLDDLAGLVVGVGFIIYFSGWIAQAQS</sequence>
<dbReference type="InterPro" id="IPR028143">
    <property type="entry name" value="Get2/sif1"/>
</dbReference>
<evidence type="ECO:0000256" key="1">
    <source>
        <dbReference type="ARBA" id="ARBA00022692"/>
    </source>
</evidence>
<evidence type="ECO:0000256" key="5">
    <source>
        <dbReference type="SAM" id="Phobius"/>
    </source>
</evidence>
<protein>
    <recommendedName>
        <fullName evidence="8">Golgi to ER traffic protein 2</fullName>
    </recommendedName>
</protein>
<feature type="compositionally biased region" description="Polar residues" evidence="4">
    <location>
        <begin position="62"/>
        <end position="74"/>
    </location>
</feature>
<keyword evidence="1 5" id="KW-0812">Transmembrane</keyword>
<proteinExistence type="predicted"/>
<evidence type="ECO:0000313" key="7">
    <source>
        <dbReference type="Proteomes" id="UP000054270"/>
    </source>
</evidence>
<evidence type="ECO:0008006" key="8">
    <source>
        <dbReference type="Google" id="ProtNLM"/>
    </source>
</evidence>
<dbReference type="PANTHER" id="PTHR28263">
    <property type="entry name" value="GOLGI TO ER TRAFFIC PROTEIN 2"/>
    <property type="match status" value="1"/>
</dbReference>
<name>A0A0D2NSL8_HYPSF</name>
<dbReference type="STRING" id="945553.A0A0D2NSL8"/>
<dbReference type="Proteomes" id="UP000054270">
    <property type="component" value="Unassembled WGS sequence"/>
</dbReference>
<feature type="transmembrane region" description="Helical" evidence="5">
    <location>
        <begin position="200"/>
        <end position="220"/>
    </location>
</feature>
<dbReference type="GO" id="GO:0006890">
    <property type="term" value="P:retrograde vesicle-mediated transport, Golgi to endoplasmic reticulum"/>
    <property type="evidence" value="ECO:0007669"/>
    <property type="project" value="TreeGrafter"/>
</dbReference>
<feature type="region of interest" description="Disordered" evidence="4">
    <location>
        <begin position="1"/>
        <end position="110"/>
    </location>
</feature>
<feature type="transmembrane region" description="Helical" evidence="5">
    <location>
        <begin position="329"/>
        <end position="347"/>
    </location>
</feature>
<dbReference type="OrthoDB" id="5393181at2759"/>
<dbReference type="OMA" id="NGMKYLQ"/>
<gene>
    <name evidence="6" type="ORF">HYPSUDRAFT_202557</name>
</gene>
<dbReference type="EMBL" id="KN817554">
    <property type="protein sequence ID" value="KJA21859.1"/>
    <property type="molecule type" value="Genomic_DNA"/>
</dbReference>
<accession>A0A0D2NSL8</accession>